<accession>A0A7W8CXF1</accession>
<keyword evidence="1" id="KW-0472">Membrane</keyword>
<name>A0A7W8CXF1_9FIRM</name>
<evidence type="ECO:0000313" key="3">
    <source>
        <dbReference type="Proteomes" id="UP000539953"/>
    </source>
</evidence>
<reference evidence="2 3" key="1">
    <citation type="submission" date="2020-08" db="EMBL/GenBank/DDBJ databases">
        <title>Genomic Encyclopedia of Type Strains, Phase IV (KMG-IV): sequencing the most valuable type-strain genomes for metagenomic binning, comparative biology and taxonomic classification.</title>
        <authorList>
            <person name="Goeker M."/>
        </authorList>
    </citation>
    <scope>NUCLEOTIDE SEQUENCE [LARGE SCALE GENOMIC DNA]</scope>
    <source>
        <strain evidence="2 3">DSM 25799</strain>
    </source>
</reference>
<dbReference type="RefSeq" id="WP_183326369.1">
    <property type="nucleotide sequence ID" value="NZ_JACHHK010000001.1"/>
</dbReference>
<dbReference type="PANTHER" id="PTHR34300:SF2">
    <property type="entry name" value="QUEUOSINE PRECURSOR TRANSPORTER-RELATED"/>
    <property type="match status" value="1"/>
</dbReference>
<keyword evidence="1" id="KW-1133">Transmembrane helix</keyword>
<dbReference type="AlphaFoldDB" id="A0A7W8CXF1"/>
<dbReference type="Proteomes" id="UP000539953">
    <property type="component" value="Unassembled WGS sequence"/>
</dbReference>
<sequence>MRKQEYLIYFTALSAGVLLISNLAAVKLWNLAGIPVDGGLVCFPITYMLGDLIVEFYGKTLAKKVVYAGLVVNILAAVVFYIVIALPSYPGWTMQEAYASVLGFTPRIIAASLLSFVCSNLFNNHVFVQMKESGGVFTHHFIARALGSSAVARIIDSGIFETVAFFGVLPFGDFLHQAIFAYVAGFAIECALSPVENKIQKHLKRSMGHAE</sequence>
<comment type="subcellular location">
    <subcellularLocation>
        <location evidence="1">Cell membrane</location>
        <topology evidence="1">Multi-pass membrane protein</topology>
    </subcellularLocation>
</comment>
<gene>
    <name evidence="2" type="ORF">HNQ47_000015</name>
</gene>
<feature type="transmembrane region" description="Helical" evidence="1">
    <location>
        <begin position="98"/>
        <end position="122"/>
    </location>
</feature>
<feature type="transmembrane region" description="Helical" evidence="1">
    <location>
        <begin position="65"/>
        <end position="86"/>
    </location>
</feature>
<proteinExistence type="inferred from homology"/>
<organism evidence="2 3">
    <name type="scientific">Catenisphaera adipataccumulans</name>
    <dbReference type="NCBI Taxonomy" id="700500"/>
    <lineage>
        <taxon>Bacteria</taxon>
        <taxon>Bacillati</taxon>
        <taxon>Bacillota</taxon>
        <taxon>Erysipelotrichia</taxon>
        <taxon>Erysipelotrichales</taxon>
        <taxon>Erysipelotrichaceae</taxon>
        <taxon>Catenisphaera</taxon>
    </lineage>
</organism>
<evidence type="ECO:0000256" key="1">
    <source>
        <dbReference type="HAMAP-Rule" id="MF_02088"/>
    </source>
</evidence>
<keyword evidence="1" id="KW-1003">Cell membrane</keyword>
<keyword evidence="1" id="KW-0812">Transmembrane</keyword>
<dbReference type="Pfam" id="PF02592">
    <property type="entry name" value="Vut_1"/>
    <property type="match status" value="1"/>
</dbReference>
<feature type="transmembrane region" description="Helical" evidence="1">
    <location>
        <begin position="38"/>
        <end position="58"/>
    </location>
</feature>
<evidence type="ECO:0000313" key="2">
    <source>
        <dbReference type="EMBL" id="MBB5182012.1"/>
    </source>
</evidence>
<dbReference type="PANTHER" id="PTHR34300">
    <property type="entry name" value="QUEUOSINE PRECURSOR TRANSPORTER-RELATED"/>
    <property type="match status" value="1"/>
</dbReference>
<comment type="function">
    <text evidence="1">Involved in the import of queuosine (Q) precursors, required for Q precursor salvage.</text>
</comment>
<dbReference type="EMBL" id="JACHHK010000001">
    <property type="protein sequence ID" value="MBB5182012.1"/>
    <property type="molecule type" value="Genomic_DNA"/>
</dbReference>
<keyword evidence="3" id="KW-1185">Reference proteome</keyword>
<comment type="similarity">
    <text evidence="1">Belongs to the vitamin uptake transporter (VUT/ECF) (TC 2.A.88) family. Q precursor transporter subfamily.</text>
</comment>
<dbReference type="HAMAP" id="MF_02088">
    <property type="entry name" value="Q_prec_transport"/>
    <property type="match status" value="1"/>
</dbReference>
<protein>
    <recommendedName>
        <fullName evidence="1">Probable queuosine precursor transporter</fullName>
        <shortName evidence="1">Q precursor transporter</shortName>
    </recommendedName>
</protein>
<feature type="transmembrane region" description="Helical" evidence="1">
    <location>
        <begin position="7"/>
        <end position="26"/>
    </location>
</feature>
<keyword evidence="1" id="KW-0813">Transport</keyword>
<dbReference type="InterPro" id="IPR003744">
    <property type="entry name" value="YhhQ"/>
</dbReference>
<comment type="caution">
    <text evidence="2">The sequence shown here is derived from an EMBL/GenBank/DDBJ whole genome shotgun (WGS) entry which is preliminary data.</text>
</comment>
<dbReference type="GO" id="GO:0005886">
    <property type="term" value="C:plasma membrane"/>
    <property type="evidence" value="ECO:0007669"/>
    <property type="project" value="UniProtKB-SubCell"/>
</dbReference>
<dbReference type="GO" id="GO:0022857">
    <property type="term" value="F:transmembrane transporter activity"/>
    <property type="evidence" value="ECO:0007669"/>
    <property type="project" value="UniProtKB-UniRule"/>
</dbReference>
<dbReference type="NCBIfam" id="TIGR00697">
    <property type="entry name" value="queuosine precursor transporter"/>
    <property type="match status" value="1"/>
</dbReference>